<dbReference type="AlphaFoldDB" id="A0A183J1E5"/>
<name>A0A183J1E5_9BILA</name>
<dbReference type="Gene3D" id="3.30.710.10">
    <property type="entry name" value="Potassium Channel Kv1.1, Chain A"/>
    <property type="match status" value="1"/>
</dbReference>
<feature type="domain" description="MATH" evidence="2">
    <location>
        <begin position="18"/>
        <end position="140"/>
    </location>
</feature>
<evidence type="ECO:0000259" key="2">
    <source>
        <dbReference type="PROSITE" id="PS50144"/>
    </source>
</evidence>
<sequence>MSAPIHCNTSQTEIKLEKVCHEWTVKNFSHCYQEYLETYVKLNKGDDILVWSVKIYPRGNGDNNKDFVFLCLNRLTPQSNGKFGKVGFKSRFIMQNSDRKAIDVRVHPNPSHSDYVSYIKRDVLFPQILPQDRIIVTVEIDVAVETVTTTSEDSAVIPDPSCQLVVDYDALLRNQMFSDFLIEVAGKSISVHRNILAARSSVFAAMLTHDTEESQKVCEPESSHLGG</sequence>
<evidence type="ECO:0000313" key="3">
    <source>
        <dbReference type="EMBL" id="VDP25052.1"/>
    </source>
</evidence>
<protein>
    <submittedName>
        <fullName evidence="5">BTB domain-containing protein</fullName>
    </submittedName>
</protein>
<evidence type="ECO:0000313" key="4">
    <source>
        <dbReference type="Proteomes" id="UP000270296"/>
    </source>
</evidence>
<dbReference type="WBParaSite" id="SBAD_0001004201-mRNA-1">
    <property type="protein sequence ID" value="SBAD_0001004201-mRNA-1"/>
    <property type="gene ID" value="SBAD_0001004201"/>
</dbReference>
<dbReference type="GO" id="GO:0030163">
    <property type="term" value="P:protein catabolic process"/>
    <property type="evidence" value="ECO:0007669"/>
    <property type="project" value="UniProtKB-ARBA"/>
</dbReference>
<dbReference type="InterPro" id="IPR002083">
    <property type="entry name" value="MATH/TRAF_dom"/>
</dbReference>
<dbReference type="InterPro" id="IPR011333">
    <property type="entry name" value="SKP1/BTB/POZ_sf"/>
</dbReference>
<dbReference type="SUPFAM" id="SSF49599">
    <property type="entry name" value="TRAF domain-like"/>
    <property type="match status" value="1"/>
</dbReference>
<dbReference type="Gene3D" id="2.60.210.10">
    <property type="entry name" value="Apoptosis, Tumor Necrosis Factor Receptor Associated Protein 2, Chain A"/>
    <property type="match status" value="1"/>
</dbReference>
<dbReference type="PROSITE" id="PS50144">
    <property type="entry name" value="MATH"/>
    <property type="match status" value="1"/>
</dbReference>
<reference evidence="3 4" key="2">
    <citation type="submission" date="2018-11" db="EMBL/GenBank/DDBJ databases">
        <authorList>
            <consortium name="Pathogen Informatics"/>
        </authorList>
    </citation>
    <scope>NUCLEOTIDE SEQUENCE [LARGE SCALE GENOMIC DNA]</scope>
</reference>
<proteinExistence type="predicted"/>
<dbReference type="InterPro" id="IPR008974">
    <property type="entry name" value="TRAF-like"/>
</dbReference>
<dbReference type="SUPFAM" id="SSF54695">
    <property type="entry name" value="POZ domain"/>
    <property type="match status" value="1"/>
</dbReference>
<dbReference type="OrthoDB" id="6359816at2759"/>
<keyword evidence="4" id="KW-1185">Reference proteome</keyword>
<dbReference type="PANTHER" id="PTHR24413">
    <property type="entry name" value="SPECKLE-TYPE POZ PROTEIN"/>
    <property type="match status" value="1"/>
</dbReference>
<gene>
    <name evidence="3" type="ORF">SBAD_LOCUS9693</name>
</gene>
<dbReference type="PROSITE" id="PS50097">
    <property type="entry name" value="BTB"/>
    <property type="match status" value="1"/>
</dbReference>
<dbReference type="Pfam" id="PF00651">
    <property type="entry name" value="BTB"/>
    <property type="match status" value="1"/>
</dbReference>
<evidence type="ECO:0000313" key="5">
    <source>
        <dbReference type="WBParaSite" id="SBAD_0001004201-mRNA-1"/>
    </source>
</evidence>
<accession>A0A183J1E5</accession>
<dbReference type="InterPro" id="IPR000210">
    <property type="entry name" value="BTB/POZ_dom"/>
</dbReference>
<dbReference type="EMBL" id="UZAM01013045">
    <property type="protein sequence ID" value="VDP25052.1"/>
    <property type="molecule type" value="Genomic_DNA"/>
</dbReference>
<reference evidence="5" key="1">
    <citation type="submission" date="2016-06" db="UniProtKB">
        <authorList>
            <consortium name="WormBaseParasite"/>
        </authorList>
    </citation>
    <scope>IDENTIFICATION</scope>
</reference>
<evidence type="ECO:0000259" key="1">
    <source>
        <dbReference type="PROSITE" id="PS50097"/>
    </source>
</evidence>
<feature type="domain" description="BTB" evidence="1">
    <location>
        <begin position="178"/>
        <end position="227"/>
    </location>
</feature>
<organism evidence="5">
    <name type="scientific">Soboliphyme baturini</name>
    <dbReference type="NCBI Taxonomy" id="241478"/>
    <lineage>
        <taxon>Eukaryota</taxon>
        <taxon>Metazoa</taxon>
        <taxon>Ecdysozoa</taxon>
        <taxon>Nematoda</taxon>
        <taxon>Enoplea</taxon>
        <taxon>Dorylaimia</taxon>
        <taxon>Dioctophymatida</taxon>
        <taxon>Dioctophymatoidea</taxon>
        <taxon>Soboliphymatidae</taxon>
        <taxon>Soboliphyme</taxon>
    </lineage>
</organism>
<dbReference type="Proteomes" id="UP000270296">
    <property type="component" value="Unassembled WGS sequence"/>
</dbReference>